<sequence length="440" mass="49232">MAAVKRLREGGDRDSEKPEEKRTLRPLPSFSTIIRQAVMAQQLQNWLGELEPLIRRVVREEVEGVLVNQLNTTHLIPRSSQMQIEEGADPPSCLQLIFAKPPCFPSIFTGSKIKDSDNNPLQVLLISTDGAAAKSLAEHYSGPLRLDVVVLDGDFSSAGQENWTSDEFNHAIVRERKEKRPLLIGDVNLTLREGAATIGELILTDNSSWTKSKQFRIGVRVAPGSYEGPRIKEGMTASFRVKDQRGELCQKHYPPVLTDEVWRLVKIGKNGSFHSRLSASNINTVQDFLKLLVVDAAQLRTILGLGMSERMWQSTVAHARTCQIGDKLYTYRKDNCVISVSSICQVMRIEFNGIPCSPHGLDRSQKAYVEEMVGEAYAQWNLLEESDGVPWSHVALLPNEPIILQEAAIEASTSNWYSGQLESQEYQIEELDQDGALFFP</sequence>
<dbReference type="InterPro" id="IPR012416">
    <property type="entry name" value="CBP60"/>
</dbReference>
<evidence type="ECO:0000256" key="6">
    <source>
        <dbReference type="ARBA" id="ARBA00023163"/>
    </source>
</evidence>
<evidence type="ECO:0000256" key="5">
    <source>
        <dbReference type="ARBA" id="ARBA00023159"/>
    </source>
</evidence>
<feature type="region of interest" description="Disordered" evidence="8">
    <location>
        <begin position="1"/>
        <end position="25"/>
    </location>
</feature>
<evidence type="ECO:0000313" key="13">
    <source>
        <dbReference type="Proteomes" id="UP001140949"/>
    </source>
</evidence>
<feature type="domain" description="Calmodulin binding protein central" evidence="10">
    <location>
        <begin position="257"/>
        <end position="322"/>
    </location>
</feature>
<accession>A0AAX6DK11</accession>
<gene>
    <name evidence="12" type="ORF">M6B38_243055</name>
</gene>
<comment type="subcellular location">
    <subcellularLocation>
        <location evidence="1">Nucleus</location>
    </subcellularLocation>
</comment>
<reference evidence="12" key="2">
    <citation type="submission" date="2023-04" db="EMBL/GenBank/DDBJ databases">
        <authorList>
            <person name="Bruccoleri R.E."/>
            <person name="Oakeley E.J."/>
            <person name="Faust A.-M."/>
            <person name="Dessus-Babus S."/>
            <person name="Altorfer M."/>
            <person name="Burckhardt D."/>
            <person name="Oertli M."/>
            <person name="Naumann U."/>
            <person name="Petersen F."/>
            <person name="Wong J."/>
        </authorList>
    </citation>
    <scope>NUCLEOTIDE SEQUENCE</scope>
    <source>
        <strain evidence="12">GSM-AAB239-AS_SAM_17_03QT</strain>
        <tissue evidence="12">Leaf</tissue>
    </source>
</reference>
<evidence type="ECO:0000256" key="3">
    <source>
        <dbReference type="ARBA" id="ARBA00023015"/>
    </source>
</evidence>
<evidence type="ECO:0000256" key="1">
    <source>
        <dbReference type="ARBA" id="ARBA00004123"/>
    </source>
</evidence>
<feature type="domain" description="Calmodulin binding protein-like N-terminal" evidence="9">
    <location>
        <begin position="94"/>
        <end position="244"/>
    </location>
</feature>
<reference evidence="12" key="1">
    <citation type="journal article" date="2023" name="GigaByte">
        <title>Genome assembly of the bearded iris, Iris pallida Lam.</title>
        <authorList>
            <person name="Bruccoleri R.E."/>
            <person name="Oakeley E.J."/>
            <person name="Faust A.M.E."/>
            <person name="Altorfer M."/>
            <person name="Dessus-Babus S."/>
            <person name="Burckhardt D."/>
            <person name="Oertli M."/>
            <person name="Naumann U."/>
            <person name="Petersen F."/>
            <person name="Wong J."/>
        </authorList>
    </citation>
    <scope>NUCLEOTIDE SEQUENCE</scope>
    <source>
        <strain evidence="12">GSM-AAB239-AS_SAM_17_03QT</strain>
    </source>
</reference>
<evidence type="ECO:0000259" key="10">
    <source>
        <dbReference type="Pfam" id="PF20451"/>
    </source>
</evidence>
<dbReference type="Pfam" id="PF20452">
    <property type="entry name" value="Calmod_bind_C"/>
    <property type="match status" value="1"/>
</dbReference>
<keyword evidence="13" id="KW-1185">Reference proteome</keyword>
<dbReference type="GO" id="GO:0043565">
    <property type="term" value="F:sequence-specific DNA binding"/>
    <property type="evidence" value="ECO:0007669"/>
    <property type="project" value="TreeGrafter"/>
</dbReference>
<dbReference type="PANTHER" id="PTHR31713">
    <property type="entry name" value="OS02G0177800 PROTEIN"/>
    <property type="match status" value="1"/>
</dbReference>
<dbReference type="Pfam" id="PF20451">
    <property type="entry name" value="Calmod_bind_M"/>
    <property type="match status" value="1"/>
</dbReference>
<dbReference type="PANTHER" id="PTHR31713:SF42">
    <property type="entry name" value="PROTEIN SAR DEFICIENT 1"/>
    <property type="match status" value="1"/>
</dbReference>
<keyword evidence="7" id="KW-0539">Nucleus</keyword>
<name>A0AAX6DK11_IRIPA</name>
<keyword evidence="6" id="KW-0804">Transcription</keyword>
<evidence type="ECO:0000259" key="9">
    <source>
        <dbReference type="Pfam" id="PF07887"/>
    </source>
</evidence>
<dbReference type="EMBL" id="JANAVB010044216">
    <property type="protein sequence ID" value="KAJ6792086.1"/>
    <property type="molecule type" value="Genomic_DNA"/>
</dbReference>
<dbReference type="GO" id="GO:0005516">
    <property type="term" value="F:calmodulin binding"/>
    <property type="evidence" value="ECO:0007669"/>
    <property type="project" value="InterPro"/>
</dbReference>
<dbReference type="GO" id="GO:0003700">
    <property type="term" value="F:DNA-binding transcription factor activity"/>
    <property type="evidence" value="ECO:0007669"/>
    <property type="project" value="TreeGrafter"/>
</dbReference>
<dbReference type="InterPro" id="IPR046829">
    <property type="entry name" value="Calmod_bind_C"/>
</dbReference>
<evidence type="ECO:0000256" key="8">
    <source>
        <dbReference type="SAM" id="MobiDB-lite"/>
    </source>
</evidence>
<evidence type="ECO:0000256" key="4">
    <source>
        <dbReference type="ARBA" id="ARBA00023125"/>
    </source>
</evidence>
<dbReference type="Proteomes" id="UP001140949">
    <property type="component" value="Unassembled WGS sequence"/>
</dbReference>
<evidence type="ECO:0000256" key="2">
    <source>
        <dbReference type="ARBA" id="ARBA00007214"/>
    </source>
</evidence>
<dbReference type="InterPro" id="IPR046830">
    <property type="entry name" value="Calmod_bind_M"/>
</dbReference>
<dbReference type="GO" id="GO:0080142">
    <property type="term" value="P:regulation of salicylic acid biosynthetic process"/>
    <property type="evidence" value="ECO:0007669"/>
    <property type="project" value="TreeGrafter"/>
</dbReference>
<feature type="compositionally biased region" description="Basic and acidic residues" evidence="8">
    <location>
        <begin position="1"/>
        <end position="23"/>
    </location>
</feature>
<comment type="caution">
    <text evidence="12">The sequence shown here is derived from an EMBL/GenBank/DDBJ whole genome shotgun (WGS) entry which is preliminary data.</text>
</comment>
<comment type="similarity">
    <text evidence="2">Belongs to the plant ACBP60 protein family.</text>
</comment>
<keyword evidence="4" id="KW-0238">DNA-binding</keyword>
<proteinExistence type="inferred from homology"/>
<dbReference type="GO" id="GO:0005634">
    <property type="term" value="C:nucleus"/>
    <property type="evidence" value="ECO:0007669"/>
    <property type="project" value="UniProtKB-SubCell"/>
</dbReference>
<evidence type="ECO:0000313" key="12">
    <source>
        <dbReference type="EMBL" id="KAJ6792086.1"/>
    </source>
</evidence>
<protein>
    <submittedName>
        <fullName evidence="12">Protein SAR DEFICIENT 1-like</fullName>
    </submittedName>
</protein>
<evidence type="ECO:0000256" key="7">
    <source>
        <dbReference type="ARBA" id="ARBA00023242"/>
    </source>
</evidence>
<dbReference type="Pfam" id="PF07887">
    <property type="entry name" value="Calmodulin_bind"/>
    <property type="match status" value="1"/>
</dbReference>
<dbReference type="InterPro" id="IPR046831">
    <property type="entry name" value="Calmodulin_bind_N"/>
</dbReference>
<dbReference type="AlphaFoldDB" id="A0AAX6DK11"/>
<evidence type="ECO:0000259" key="11">
    <source>
        <dbReference type="Pfam" id="PF20452"/>
    </source>
</evidence>
<organism evidence="12 13">
    <name type="scientific">Iris pallida</name>
    <name type="common">Sweet iris</name>
    <dbReference type="NCBI Taxonomy" id="29817"/>
    <lineage>
        <taxon>Eukaryota</taxon>
        <taxon>Viridiplantae</taxon>
        <taxon>Streptophyta</taxon>
        <taxon>Embryophyta</taxon>
        <taxon>Tracheophyta</taxon>
        <taxon>Spermatophyta</taxon>
        <taxon>Magnoliopsida</taxon>
        <taxon>Liliopsida</taxon>
        <taxon>Asparagales</taxon>
        <taxon>Iridaceae</taxon>
        <taxon>Iridoideae</taxon>
        <taxon>Irideae</taxon>
        <taxon>Iris</taxon>
    </lineage>
</organism>
<feature type="domain" description="Calmodulin binding protein C-terminal" evidence="11">
    <location>
        <begin position="327"/>
        <end position="385"/>
    </location>
</feature>
<keyword evidence="5" id="KW-0010">Activator</keyword>
<keyword evidence="3" id="KW-0805">Transcription regulation</keyword>